<accession>A0A3Q9FR74</accession>
<dbReference type="EMBL" id="CP034562">
    <property type="protein sequence ID" value="AZQ63380.1"/>
    <property type="molecule type" value="Genomic_DNA"/>
</dbReference>
<dbReference type="InterPro" id="IPR005807">
    <property type="entry name" value="SecE_bac"/>
</dbReference>
<evidence type="ECO:0000313" key="9">
    <source>
        <dbReference type="EMBL" id="AZQ63380.1"/>
    </source>
</evidence>
<gene>
    <name evidence="8 9" type="primary">secE</name>
    <name evidence="9" type="ORF">EI427_14415</name>
</gene>
<dbReference type="HAMAP" id="MF_00422">
    <property type="entry name" value="SecE"/>
    <property type="match status" value="1"/>
</dbReference>
<protein>
    <recommendedName>
        <fullName evidence="8">Protein translocase subunit SecE</fullName>
    </recommendedName>
</protein>
<evidence type="ECO:0000256" key="8">
    <source>
        <dbReference type="HAMAP-Rule" id="MF_00422"/>
    </source>
</evidence>
<evidence type="ECO:0000313" key="10">
    <source>
        <dbReference type="Proteomes" id="UP000267268"/>
    </source>
</evidence>
<dbReference type="GO" id="GO:0043952">
    <property type="term" value="P:protein transport by the Sec complex"/>
    <property type="evidence" value="ECO:0007669"/>
    <property type="project" value="UniProtKB-UniRule"/>
</dbReference>
<dbReference type="InterPro" id="IPR038379">
    <property type="entry name" value="SecE_sf"/>
</dbReference>
<dbReference type="Proteomes" id="UP000267268">
    <property type="component" value="Chromosome 1"/>
</dbReference>
<organism evidence="9 10">
    <name type="scientific">Flammeovirga pectinis</name>
    <dbReference type="NCBI Taxonomy" id="2494373"/>
    <lineage>
        <taxon>Bacteria</taxon>
        <taxon>Pseudomonadati</taxon>
        <taxon>Bacteroidota</taxon>
        <taxon>Cytophagia</taxon>
        <taxon>Cytophagales</taxon>
        <taxon>Flammeovirgaceae</taxon>
        <taxon>Flammeovirga</taxon>
    </lineage>
</organism>
<comment type="subcellular location">
    <subcellularLocation>
        <location evidence="8">Cell membrane</location>
        <topology evidence="8">Single-pass membrane protein</topology>
    </subcellularLocation>
    <subcellularLocation>
        <location evidence="1">Membrane</location>
    </subcellularLocation>
</comment>
<dbReference type="KEGG" id="fll:EI427_14415"/>
<keyword evidence="2 8" id="KW-0813">Transport</keyword>
<comment type="similarity">
    <text evidence="8">Belongs to the SecE/SEC61-gamma family.</text>
</comment>
<comment type="function">
    <text evidence="8">Essential subunit of the Sec protein translocation channel SecYEG. Clamps together the 2 halves of SecY. May contact the channel plug during translocation.</text>
</comment>
<keyword evidence="4 8" id="KW-0653">Protein transport</keyword>
<keyword evidence="5 8" id="KW-1133">Transmembrane helix</keyword>
<evidence type="ECO:0000256" key="7">
    <source>
        <dbReference type="ARBA" id="ARBA00023136"/>
    </source>
</evidence>
<name>A0A3Q9FR74_9BACT</name>
<dbReference type="InterPro" id="IPR001901">
    <property type="entry name" value="Translocase_SecE/Sec61-g"/>
</dbReference>
<dbReference type="NCBIfam" id="TIGR00964">
    <property type="entry name" value="secE_bact"/>
    <property type="match status" value="1"/>
</dbReference>
<dbReference type="GO" id="GO:0065002">
    <property type="term" value="P:intracellular protein transmembrane transport"/>
    <property type="evidence" value="ECO:0007669"/>
    <property type="project" value="UniProtKB-UniRule"/>
</dbReference>
<dbReference type="Pfam" id="PF00584">
    <property type="entry name" value="SecE"/>
    <property type="match status" value="1"/>
</dbReference>
<feature type="transmembrane region" description="Helical" evidence="8">
    <location>
        <begin position="32"/>
        <end position="52"/>
    </location>
</feature>
<evidence type="ECO:0000256" key="2">
    <source>
        <dbReference type="ARBA" id="ARBA00022448"/>
    </source>
</evidence>
<dbReference type="GO" id="GO:0006605">
    <property type="term" value="P:protein targeting"/>
    <property type="evidence" value="ECO:0007669"/>
    <property type="project" value="UniProtKB-UniRule"/>
</dbReference>
<keyword evidence="3 8" id="KW-0812">Transmembrane</keyword>
<reference evidence="9 10" key="1">
    <citation type="submission" date="2018-12" db="EMBL/GenBank/DDBJ databases">
        <title>Flammeovirga pectinis sp. nov., isolated from the gut of the Korean scallop, Patinopecten yessoensis.</title>
        <authorList>
            <person name="Bae J.-W."/>
            <person name="Jeong Y.-S."/>
            <person name="Kang W."/>
        </authorList>
    </citation>
    <scope>NUCLEOTIDE SEQUENCE [LARGE SCALE GENOMIC DNA]</scope>
    <source>
        <strain evidence="9 10">L12M1</strain>
    </source>
</reference>
<keyword evidence="10" id="KW-1185">Reference proteome</keyword>
<dbReference type="GO" id="GO:0005886">
    <property type="term" value="C:plasma membrane"/>
    <property type="evidence" value="ECO:0007669"/>
    <property type="project" value="UniProtKB-SubCell"/>
</dbReference>
<dbReference type="GO" id="GO:0009306">
    <property type="term" value="P:protein secretion"/>
    <property type="evidence" value="ECO:0007669"/>
    <property type="project" value="UniProtKB-UniRule"/>
</dbReference>
<dbReference type="AlphaFoldDB" id="A0A3Q9FR74"/>
<keyword evidence="7 8" id="KW-0472">Membrane</keyword>
<evidence type="ECO:0000256" key="6">
    <source>
        <dbReference type="ARBA" id="ARBA00023010"/>
    </source>
</evidence>
<keyword evidence="6 8" id="KW-0811">Translocation</keyword>
<sequence>MNKLINFIKESYTEMTDNVTWLSFKEAQDSSVLVLVASVVFALVIGAVDFGFNEILTAFYTAY</sequence>
<proteinExistence type="inferred from homology"/>
<dbReference type="GO" id="GO:0008320">
    <property type="term" value="F:protein transmembrane transporter activity"/>
    <property type="evidence" value="ECO:0007669"/>
    <property type="project" value="UniProtKB-UniRule"/>
</dbReference>
<evidence type="ECO:0000256" key="4">
    <source>
        <dbReference type="ARBA" id="ARBA00022927"/>
    </source>
</evidence>
<evidence type="ECO:0000256" key="1">
    <source>
        <dbReference type="ARBA" id="ARBA00004370"/>
    </source>
</evidence>
<dbReference type="Gene3D" id="1.20.5.1030">
    <property type="entry name" value="Preprotein translocase secy subunit"/>
    <property type="match status" value="1"/>
</dbReference>
<evidence type="ECO:0000256" key="3">
    <source>
        <dbReference type="ARBA" id="ARBA00022692"/>
    </source>
</evidence>
<dbReference type="RefSeq" id="WP_126615813.1">
    <property type="nucleotide sequence ID" value="NZ_CP034562.1"/>
</dbReference>
<keyword evidence="8" id="KW-1003">Cell membrane</keyword>
<evidence type="ECO:0000256" key="5">
    <source>
        <dbReference type="ARBA" id="ARBA00022989"/>
    </source>
</evidence>
<comment type="subunit">
    <text evidence="8">Component of the Sec protein translocase complex. Heterotrimer consisting of SecY, SecE and SecG subunits. The heterotrimers can form oligomers, although 1 heterotrimer is thought to be able to translocate proteins. Interacts with the ribosome. Interacts with SecDF, and other proteins may be involved. Interacts with SecA.</text>
</comment>